<evidence type="ECO:0000313" key="3">
    <source>
        <dbReference type="EMBL" id="KIJ98672.1"/>
    </source>
</evidence>
<dbReference type="AlphaFoldDB" id="A0A0C9XRU6"/>
<feature type="region of interest" description="Disordered" evidence="1">
    <location>
        <begin position="45"/>
        <end position="67"/>
    </location>
</feature>
<reference evidence="3 4" key="1">
    <citation type="submission" date="2014-04" db="EMBL/GenBank/DDBJ databases">
        <authorList>
            <consortium name="DOE Joint Genome Institute"/>
            <person name="Kuo A."/>
            <person name="Kohler A."/>
            <person name="Nagy L.G."/>
            <person name="Floudas D."/>
            <person name="Copeland A."/>
            <person name="Barry K.W."/>
            <person name="Cichocki N."/>
            <person name="Veneault-Fourrey C."/>
            <person name="LaButti K."/>
            <person name="Lindquist E.A."/>
            <person name="Lipzen A."/>
            <person name="Lundell T."/>
            <person name="Morin E."/>
            <person name="Murat C."/>
            <person name="Sun H."/>
            <person name="Tunlid A."/>
            <person name="Henrissat B."/>
            <person name="Grigoriev I.V."/>
            <person name="Hibbett D.S."/>
            <person name="Martin F."/>
            <person name="Nordberg H.P."/>
            <person name="Cantor M.N."/>
            <person name="Hua S.X."/>
        </authorList>
    </citation>
    <scope>NUCLEOTIDE SEQUENCE [LARGE SCALE GENOMIC DNA]</scope>
    <source>
        <strain evidence="3 4">LaAM-08-1</strain>
    </source>
</reference>
<keyword evidence="4" id="KW-1185">Reference proteome</keyword>
<feature type="transmembrane region" description="Helical" evidence="2">
    <location>
        <begin position="12"/>
        <end position="29"/>
    </location>
</feature>
<protein>
    <submittedName>
        <fullName evidence="3">Uncharacterized protein</fullName>
    </submittedName>
</protein>
<feature type="compositionally biased region" description="Basic and acidic residues" evidence="1">
    <location>
        <begin position="55"/>
        <end position="67"/>
    </location>
</feature>
<dbReference type="OrthoDB" id="3784821at2759"/>
<dbReference type="EMBL" id="KN838664">
    <property type="protein sequence ID" value="KIJ98672.1"/>
    <property type="molecule type" value="Genomic_DNA"/>
</dbReference>
<keyword evidence="2" id="KW-1133">Transmembrane helix</keyword>
<proteinExistence type="predicted"/>
<reference evidence="4" key="2">
    <citation type="submission" date="2015-01" db="EMBL/GenBank/DDBJ databases">
        <title>Evolutionary Origins and Diversification of the Mycorrhizal Mutualists.</title>
        <authorList>
            <consortium name="DOE Joint Genome Institute"/>
            <consortium name="Mycorrhizal Genomics Consortium"/>
            <person name="Kohler A."/>
            <person name="Kuo A."/>
            <person name="Nagy L.G."/>
            <person name="Floudas D."/>
            <person name="Copeland A."/>
            <person name="Barry K.W."/>
            <person name="Cichocki N."/>
            <person name="Veneault-Fourrey C."/>
            <person name="LaButti K."/>
            <person name="Lindquist E.A."/>
            <person name="Lipzen A."/>
            <person name="Lundell T."/>
            <person name="Morin E."/>
            <person name="Murat C."/>
            <person name="Riley R."/>
            <person name="Ohm R."/>
            <person name="Sun H."/>
            <person name="Tunlid A."/>
            <person name="Henrissat B."/>
            <person name="Grigoriev I.V."/>
            <person name="Hibbett D.S."/>
            <person name="Martin F."/>
        </authorList>
    </citation>
    <scope>NUCLEOTIDE SEQUENCE [LARGE SCALE GENOMIC DNA]</scope>
    <source>
        <strain evidence="4">LaAM-08-1</strain>
    </source>
</reference>
<accession>A0A0C9XRU6</accession>
<sequence>MAKLTLQQRRIRTIIWSVPIMAATSVVLYKRHVLGEPQRKLPKALDAENSAIRLGDPEPRRRDKVDS</sequence>
<organism evidence="3 4">
    <name type="scientific">Laccaria amethystina LaAM-08-1</name>
    <dbReference type="NCBI Taxonomy" id="1095629"/>
    <lineage>
        <taxon>Eukaryota</taxon>
        <taxon>Fungi</taxon>
        <taxon>Dikarya</taxon>
        <taxon>Basidiomycota</taxon>
        <taxon>Agaricomycotina</taxon>
        <taxon>Agaricomycetes</taxon>
        <taxon>Agaricomycetidae</taxon>
        <taxon>Agaricales</taxon>
        <taxon>Agaricineae</taxon>
        <taxon>Hydnangiaceae</taxon>
        <taxon>Laccaria</taxon>
    </lineage>
</organism>
<gene>
    <name evidence="3" type="ORF">K443DRAFT_103608</name>
</gene>
<evidence type="ECO:0000313" key="4">
    <source>
        <dbReference type="Proteomes" id="UP000054477"/>
    </source>
</evidence>
<keyword evidence="2" id="KW-0472">Membrane</keyword>
<evidence type="ECO:0000256" key="2">
    <source>
        <dbReference type="SAM" id="Phobius"/>
    </source>
</evidence>
<dbReference type="Proteomes" id="UP000054477">
    <property type="component" value="Unassembled WGS sequence"/>
</dbReference>
<evidence type="ECO:0000256" key="1">
    <source>
        <dbReference type="SAM" id="MobiDB-lite"/>
    </source>
</evidence>
<name>A0A0C9XRU6_9AGAR</name>
<dbReference type="STRING" id="1095629.A0A0C9XRU6"/>
<dbReference type="HOGENOM" id="CLU_199926_0_0_1"/>
<keyword evidence="2" id="KW-0812">Transmembrane</keyword>